<keyword evidence="1" id="KW-0472">Membrane</keyword>
<keyword evidence="1" id="KW-0812">Transmembrane</keyword>
<evidence type="ECO:0000313" key="2">
    <source>
        <dbReference type="EMBL" id="AKP52828.1"/>
    </source>
</evidence>
<dbReference type="AlphaFoldDB" id="A0A0H4PIS0"/>
<keyword evidence="3" id="KW-1185">Reference proteome</keyword>
<gene>
    <name evidence="2" type="ORF">CA2015_3439</name>
</gene>
<evidence type="ECO:0000313" key="3">
    <source>
        <dbReference type="Proteomes" id="UP000036520"/>
    </source>
</evidence>
<dbReference type="STRING" id="320787.CA2015_3439"/>
<dbReference type="EMBL" id="CP012040">
    <property type="protein sequence ID" value="AKP52828.1"/>
    <property type="molecule type" value="Genomic_DNA"/>
</dbReference>
<name>A0A0H4PIS0_9BACT</name>
<dbReference type="Proteomes" id="UP000036520">
    <property type="component" value="Chromosome"/>
</dbReference>
<reference evidence="2 3" key="1">
    <citation type="submission" date="2015-07" db="EMBL/GenBank/DDBJ databases">
        <authorList>
            <person name="Kim K.M."/>
        </authorList>
    </citation>
    <scope>NUCLEOTIDE SEQUENCE [LARGE SCALE GENOMIC DNA]</scope>
    <source>
        <strain evidence="2 3">KCTC 12363</strain>
    </source>
</reference>
<accession>A0A0H4PIS0</accession>
<feature type="transmembrane region" description="Helical" evidence="1">
    <location>
        <begin position="50"/>
        <end position="67"/>
    </location>
</feature>
<evidence type="ECO:0000256" key="1">
    <source>
        <dbReference type="SAM" id="Phobius"/>
    </source>
</evidence>
<feature type="transmembrane region" description="Helical" evidence="1">
    <location>
        <begin position="12"/>
        <end position="38"/>
    </location>
</feature>
<protein>
    <submittedName>
        <fullName evidence="2">Uncharacterized protein</fullName>
    </submittedName>
</protein>
<organism evidence="2 3">
    <name type="scientific">Cyclobacterium amurskyense</name>
    <dbReference type="NCBI Taxonomy" id="320787"/>
    <lineage>
        <taxon>Bacteria</taxon>
        <taxon>Pseudomonadati</taxon>
        <taxon>Bacteroidota</taxon>
        <taxon>Cytophagia</taxon>
        <taxon>Cytophagales</taxon>
        <taxon>Cyclobacteriaceae</taxon>
        <taxon>Cyclobacterium</taxon>
    </lineage>
</organism>
<keyword evidence="1" id="KW-1133">Transmembrane helix</keyword>
<dbReference type="KEGG" id="camu:CA2015_3439"/>
<sequence length="310" mass="36714">MEYIKNSKGLFYFAIIIFLMAKFTYNRFIFYFKFVYWVRTQKQKGMKKQLIIWLISVMAVVNVYGQNEQFLVLEFIKVEPNKVLDYLEYKEFLEKVYEQEKNDGHISGWDFWSLQSGSDLEGENFQYLTVTYYEDPVSMMNGNNMNQLINSAVQAFPEMSAEQAKNKIASSLEMRDLAVRSYMLEVARTDDDFQYTPGILATFDLMKAVEGKFQEYETAEEQIFLPLHQKKISNDLMEDWRFLRTALPTGSEAKSTHLTMNIYRDYIQFFNSMEFEDMEMTDKEQEAMLEGLKSRDQKWVYLATLQSAVR</sequence>
<dbReference type="PATRIC" id="fig|320787.5.peg.3761"/>
<proteinExistence type="predicted"/>